<dbReference type="AlphaFoldDB" id="A0A1V4AQW3"/>
<reference evidence="1 2" key="1">
    <citation type="journal article" date="2017" name="Water Res.">
        <title>Discovery and metagenomic analysis of an anammox bacterial enrichment related to Candidatus "Brocadia caroliniensis" in a full-scale glycerol-fed nitritation-denitritation separate centrate treatment process.</title>
        <authorList>
            <person name="Park H."/>
            <person name="Brotto A.C."/>
            <person name="van Loosdrecht M.C."/>
            <person name="Chandran K."/>
        </authorList>
    </citation>
    <scope>NUCLEOTIDE SEQUENCE [LARGE SCALE GENOMIC DNA]</scope>
    <source>
        <strain evidence="1">26THWARD</strain>
    </source>
</reference>
<proteinExistence type="predicted"/>
<dbReference type="Proteomes" id="UP000189681">
    <property type="component" value="Unassembled WGS sequence"/>
</dbReference>
<gene>
    <name evidence="1" type="ORF">AYP45_14415</name>
</gene>
<evidence type="ECO:0000313" key="1">
    <source>
        <dbReference type="EMBL" id="OOP55502.1"/>
    </source>
</evidence>
<name>A0A1V4AQW3_9BACT</name>
<protein>
    <submittedName>
        <fullName evidence="1">Uncharacterized protein</fullName>
    </submittedName>
</protein>
<accession>A0A1V4AQW3</accession>
<dbReference type="EMBL" id="AYTS01000140">
    <property type="protein sequence ID" value="OOP55502.1"/>
    <property type="molecule type" value="Genomic_DNA"/>
</dbReference>
<comment type="caution">
    <text evidence="1">The sequence shown here is derived from an EMBL/GenBank/DDBJ whole genome shotgun (WGS) entry which is preliminary data.</text>
</comment>
<sequence length="69" mass="8064">MKFLNLKIEEKLLRFIQKNLLESLTKGTISWQNWQTKNLLLMPQLKGNREKFPADITDTDTGISSFPIK</sequence>
<organism evidence="1 2">
    <name type="scientific">Candidatus Brocadia carolinensis</name>
    <dbReference type="NCBI Taxonomy" id="1004156"/>
    <lineage>
        <taxon>Bacteria</taxon>
        <taxon>Pseudomonadati</taxon>
        <taxon>Planctomycetota</taxon>
        <taxon>Candidatus Brocadiia</taxon>
        <taxon>Candidatus Brocadiales</taxon>
        <taxon>Candidatus Brocadiaceae</taxon>
        <taxon>Candidatus Brocadia</taxon>
    </lineage>
</organism>
<evidence type="ECO:0000313" key="2">
    <source>
        <dbReference type="Proteomes" id="UP000189681"/>
    </source>
</evidence>